<name>A0A1R2CJE8_9CILI</name>
<accession>A0A1R2CJE8</accession>
<feature type="region of interest" description="Disordered" evidence="1">
    <location>
        <begin position="614"/>
        <end position="638"/>
    </location>
</feature>
<keyword evidence="4" id="KW-1185">Reference proteome</keyword>
<dbReference type="Proteomes" id="UP000187209">
    <property type="component" value="Unassembled WGS sequence"/>
</dbReference>
<dbReference type="EMBL" id="MPUH01000133">
    <property type="protein sequence ID" value="OMJ89138.1"/>
    <property type="molecule type" value="Genomic_DNA"/>
</dbReference>
<feature type="transmembrane region" description="Helical" evidence="2">
    <location>
        <begin position="705"/>
        <end position="724"/>
    </location>
</feature>
<keyword evidence="2" id="KW-0472">Membrane</keyword>
<keyword evidence="2" id="KW-0812">Transmembrane</keyword>
<gene>
    <name evidence="3" type="ORF">SteCoe_8766</name>
</gene>
<comment type="caution">
    <text evidence="3">The sequence shown here is derived from an EMBL/GenBank/DDBJ whole genome shotgun (WGS) entry which is preliminary data.</text>
</comment>
<evidence type="ECO:0000256" key="1">
    <source>
        <dbReference type="SAM" id="MobiDB-lite"/>
    </source>
</evidence>
<evidence type="ECO:0000256" key="2">
    <source>
        <dbReference type="SAM" id="Phobius"/>
    </source>
</evidence>
<proteinExistence type="predicted"/>
<dbReference type="AlphaFoldDB" id="A0A1R2CJE8"/>
<keyword evidence="2" id="KW-1133">Transmembrane helix</keyword>
<reference evidence="3 4" key="1">
    <citation type="submission" date="2016-11" db="EMBL/GenBank/DDBJ databases">
        <title>The macronuclear genome of Stentor coeruleus: a giant cell with tiny introns.</title>
        <authorList>
            <person name="Slabodnick M."/>
            <person name="Ruby J.G."/>
            <person name="Reiff S.B."/>
            <person name="Swart E.C."/>
            <person name="Gosai S."/>
            <person name="Prabakaran S."/>
            <person name="Witkowska E."/>
            <person name="Larue G.E."/>
            <person name="Fisher S."/>
            <person name="Freeman R.M."/>
            <person name="Gunawardena J."/>
            <person name="Chu W."/>
            <person name="Stover N.A."/>
            <person name="Gregory B.D."/>
            <person name="Nowacki M."/>
            <person name="Derisi J."/>
            <person name="Roy S.W."/>
            <person name="Marshall W.F."/>
            <person name="Sood P."/>
        </authorList>
    </citation>
    <scope>NUCLEOTIDE SEQUENCE [LARGE SCALE GENOMIC DNA]</scope>
    <source>
        <strain evidence="3">WM001</strain>
    </source>
</reference>
<evidence type="ECO:0000313" key="4">
    <source>
        <dbReference type="Proteomes" id="UP000187209"/>
    </source>
</evidence>
<evidence type="ECO:0000313" key="3">
    <source>
        <dbReference type="EMBL" id="OMJ89138.1"/>
    </source>
</evidence>
<organism evidence="3 4">
    <name type="scientific">Stentor coeruleus</name>
    <dbReference type="NCBI Taxonomy" id="5963"/>
    <lineage>
        <taxon>Eukaryota</taxon>
        <taxon>Sar</taxon>
        <taxon>Alveolata</taxon>
        <taxon>Ciliophora</taxon>
        <taxon>Postciliodesmatophora</taxon>
        <taxon>Heterotrichea</taxon>
        <taxon>Heterotrichida</taxon>
        <taxon>Stentoridae</taxon>
        <taxon>Stentor</taxon>
    </lineage>
</organism>
<sequence length="726" mass="85189">MQGNAIEELAYMKFLLNRPISKPQIYKETKQKLDKLLIEGSNEKLNDFLLSISQFAEEFKSFKDYIKIYENFVRKIQEKSPYEIPYIHKDYYLSSGISQSSINKMIIALDYATQKTLAHYFTEFQTRKSVRTILAGMINRITKSKSKLLAKQVLLIIKKYIISVKYSWRVSFMIILKKTIQVARYYKMTKVFERTLEKIVDRVKKNHMDCLSIKVKIITNHYVKIAKALSKVFYSIHIKSKIKKCFFKIKKSVIRNKFIRILSKSLFNKMRIPLRILASEGKFLAHFTGKLEYLYTQSARNKITSLVKYSKNYWYYHKFMQLVNRNAKLLRVRMGKKILTKTFSLQMTQSAQHVLRFYLTNNKISNQVSKLSKHHQALNHLSSILSKHKLFYLNIVKNIEKYYSFPFTNYVKIHNLNSENTNSSAKSFKKSLIVAYDQREESVKACLRAFSVIDSCIENQRHVLKDVEKENDYLEGLLNATSLNSKKIETEIKLLEEKITYTRCTASNSIDKRKNIENLRIEYKSLCSLTESMAEEFKSLLEEENNLDQDIKELSHGVLIKRKDAMNLDAQLQKLDYNYGKKCEEKNELIGINEGPNKRVNLSPINHNRIRNNYYRDSPISTSPKRVSPIRTVSPKRVSPIRESPIKDRFGSNRTLGALSTGYPSNYQFTSLMRERDLGQREDIESVAKRLNYSEEKVSKMKNNIPLLVMTAVFVFLSFIYFSYIR</sequence>
<protein>
    <submittedName>
        <fullName evidence="3">Uncharacterized protein</fullName>
    </submittedName>
</protein>